<proteinExistence type="predicted"/>
<dbReference type="InterPro" id="IPR029787">
    <property type="entry name" value="Nucleotide_cyclase"/>
</dbReference>
<keyword evidence="3" id="KW-0802">TPR repeat</keyword>
<dbReference type="CDD" id="cd07302">
    <property type="entry name" value="CHD"/>
    <property type="match status" value="1"/>
</dbReference>
<dbReference type="GO" id="GO:0035556">
    <property type="term" value="P:intracellular signal transduction"/>
    <property type="evidence" value="ECO:0007669"/>
    <property type="project" value="InterPro"/>
</dbReference>
<dbReference type="SUPFAM" id="SSF48452">
    <property type="entry name" value="TPR-like"/>
    <property type="match status" value="2"/>
</dbReference>
<dbReference type="InterPro" id="IPR011990">
    <property type="entry name" value="TPR-like_helical_dom_sf"/>
</dbReference>
<dbReference type="InterPro" id="IPR041664">
    <property type="entry name" value="AAA_16"/>
</dbReference>
<dbReference type="GO" id="GO:0016301">
    <property type="term" value="F:kinase activity"/>
    <property type="evidence" value="ECO:0007669"/>
    <property type="project" value="UniProtKB-KW"/>
</dbReference>
<dbReference type="SUPFAM" id="SSF55073">
    <property type="entry name" value="Nucleotide cyclase"/>
    <property type="match status" value="1"/>
</dbReference>
<keyword evidence="5" id="KW-0418">Kinase</keyword>
<dbReference type="Pfam" id="PF00211">
    <property type="entry name" value="Guanylate_cyc"/>
    <property type="match status" value="1"/>
</dbReference>
<keyword evidence="5" id="KW-0808">Transferase</keyword>
<keyword evidence="2" id="KW-0067">ATP-binding</keyword>
<dbReference type="PROSITE" id="PS50005">
    <property type="entry name" value="TPR"/>
    <property type="match status" value="1"/>
</dbReference>
<dbReference type="InterPro" id="IPR001054">
    <property type="entry name" value="A/G_cyclase"/>
</dbReference>
<dbReference type="SUPFAM" id="SSF52540">
    <property type="entry name" value="P-loop containing nucleoside triphosphate hydrolases"/>
    <property type="match status" value="1"/>
</dbReference>
<dbReference type="GO" id="GO:0005524">
    <property type="term" value="F:ATP binding"/>
    <property type="evidence" value="ECO:0007669"/>
    <property type="project" value="UniProtKB-KW"/>
</dbReference>
<dbReference type="EMBL" id="CP034669">
    <property type="protein sequence ID" value="QAT83125.1"/>
    <property type="molecule type" value="Genomic_DNA"/>
</dbReference>
<evidence type="ECO:0000313" key="6">
    <source>
        <dbReference type="Proteomes" id="UP000288758"/>
    </source>
</evidence>
<dbReference type="Gene3D" id="3.30.70.1230">
    <property type="entry name" value="Nucleotide cyclase"/>
    <property type="match status" value="1"/>
</dbReference>
<name>A0A410RMQ1_CORCK</name>
<accession>A0A410RMQ1</accession>
<gene>
    <name evidence="5" type="ORF">EJ065_1525</name>
</gene>
<dbReference type="Proteomes" id="UP000288758">
    <property type="component" value="Chromosome"/>
</dbReference>
<dbReference type="InterPro" id="IPR027417">
    <property type="entry name" value="P-loop_NTPase"/>
</dbReference>
<evidence type="ECO:0000259" key="4">
    <source>
        <dbReference type="PROSITE" id="PS50125"/>
    </source>
</evidence>
<dbReference type="SMART" id="SM00044">
    <property type="entry name" value="CYCc"/>
    <property type="match status" value="1"/>
</dbReference>
<dbReference type="GO" id="GO:0004016">
    <property type="term" value="F:adenylate cyclase activity"/>
    <property type="evidence" value="ECO:0007669"/>
    <property type="project" value="UniProtKB-ARBA"/>
</dbReference>
<dbReference type="PANTHER" id="PTHR16305:SF28">
    <property type="entry name" value="GUANYLATE CYCLASE DOMAIN-CONTAINING PROTEIN"/>
    <property type="match status" value="1"/>
</dbReference>
<dbReference type="PANTHER" id="PTHR16305">
    <property type="entry name" value="TESTICULAR SOLUBLE ADENYLYL CYCLASE"/>
    <property type="match status" value="1"/>
</dbReference>
<dbReference type="Pfam" id="PF13424">
    <property type="entry name" value="TPR_12"/>
    <property type="match status" value="1"/>
</dbReference>
<feature type="repeat" description="TPR" evidence="3">
    <location>
        <begin position="723"/>
        <end position="756"/>
    </location>
</feature>
<dbReference type="PROSITE" id="PS50125">
    <property type="entry name" value="GUANYLATE_CYCLASE_2"/>
    <property type="match status" value="1"/>
</dbReference>
<dbReference type="GO" id="GO:0009190">
    <property type="term" value="P:cyclic nucleotide biosynthetic process"/>
    <property type="evidence" value="ECO:0007669"/>
    <property type="project" value="InterPro"/>
</dbReference>
<sequence>MLFADLAGYTRLSTELDPEDLHALIGEYFRRLDALVSRYGGIVERHIGDAVMGVFGAPVAHDNDALRAVRVGLDIHKVLEEMSQEFGRPLEGHVGIAAGEVVTAPRDRQGRHEFAVVGETVNLASRLSSRAQGGEVLISDAVHALVGPRIGSESVGELVVKGIPHPVRVWRVLGTCDDAPEHLAPFVGRARELARFSACLRGCAAEGRGEGVLLEGEAGIGKSHLTEQLVKRALDGGFAVHRSYVLDFGASSGEGAVPALARSLVCGKARATREERQQAAEALFERGTLPGERRLFLNDLLDLPQPVELRALRDAMDQSTRVAGRQRVFVELAELACSRSPVLFVVEDVHWADAETLSQLHALSEVVRTSSAVLLLTSRVEGSPRHTWPAEKREPRVMELAPLGDDEALELARLLVSGESQYVKQCIERARGNPLFLEQLVRHASDSATFEVPASIQSLVLARMDRLPAASKAAIQAASVIGQRFDLAALHHLIGDESFDCEPLVREALFDRVSDGFMFKHVLIRDGVYASLLRAKRREVHLKLAAWYLGKDANLRAQHLDRGESRDAPLAYLEAAQAAASTYRYEQALSLVRRGRELARDAHEKGPLLLLEGELLRELGAVQDSLAIYRSVLSLAADPAWVCRAKIGLAGGMRVSDDIDGALACLDEAQALGTEQGLTAELAQIHYLRGSLYFPRGNLVGCLEQHSAAHAYARRAGLPEREAHALSGLGDAYYAQGRMQSARGYFHECLELCRRFGFGKIEAANRFMIATVRIYMNELEEALADALASAAMAAQVGHKRAEIISRLTAGWILLDYQRDEEALEQASQGLALAGALGARRFEPFLNETVARVLIRRGERRKARELLESSLVYVRQHAASFIGPWLLGTLALATDDAEQRRQALAEGERLLASGCVSHNHFRFHQAGMEACLAAGETAEALRHAAALEAFTRAEPAPWSDFYIRRCRALARPPADDPAGELRALAEEARIVGLHSAIPALEAAAKGPAGPR</sequence>
<evidence type="ECO:0000256" key="1">
    <source>
        <dbReference type="ARBA" id="ARBA00022741"/>
    </source>
</evidence>
<dbReference type="Pfam" id="PF13191">
    <property type="entry name" value="AAA_16"/>
    <property type="match status" value="1"/>
</dbReference>
<feature type="domain" description="Guanylate cyclase" evidence="4">
    <location>
        <begin position="1"/>
        <end position="128"/>
    </location>
</feature>
<dbReference type="SMART" id="SM00028">
    <property type="entry name" value="TPR"/>
    <property type="match status" value="4"/>
</dbReference>
<evidence type="ECO:0000256" key="2">
    <source>
        <dbReference type="ARBA" id="ARBA00022840"/>
    </source>
</evidence>
<evidence type="ECO:0000256" key="3">
    <source>
        <dbReference type="PROSITE-ProRule" id="PRU00339"/>
    </source>
</evidence>
<dbReference type="InterPro" id="IPR019734">
    <property type="entry name" value="TPR_rpt"/>
</dbReference>
<protein>
    <submittedName>
        <fullName evidence="5">Protein kinase</fullName>
    </submittedName>
</protein>
<evidence type="ECO:0000313" key="5">
    <source>
        <dbReference type="EMBL" id="QAT83125.1"/>
    </source>
</evidence>
<dbReference type="GO" id="GO:0005737">
    <property type="term" value="C:cytoplasm"/>
    <property type="evidence" value="ECO:0007669"/>
    <property type="project" value="TreeGrafter"/>
</dbReference>
<organism evidence="5 6">
    <name type="scientific">Corallococcus coralloides</name>
    <name type="common">Myxococcus coralloides</name>
    <dbReference type="NCBI Taxonomy" id="184914"/>
    <lineage>
        <taxon>Bacteria</taxon>
        <taxon>Pseudomonadati</taxon>
        <taxon>Myxococcota</taxon>
        <taxon>Myxococcia</taxon>
        <taxon>Myxococcales</taxon>
        <taxon>Cystobacterineae</taxon>
        <taxon>Myxococcaceae</taxon>
        <taxon>Corallococcus</taxon>
    </lineage>
</organism>
<dbReference type="Gene3D" id="1.25.40.10">
    <property type="entry name" value="Tetratricopeptide repeat domain"/>
    <property type="match status" value="1"/>
</dbReference>
<dbReference type="AlphaFoldDB" id="A0A410RMQ1"/>
<reference evidence="5 6" key="1">
    <citation type="submission" date="2018-12" db="EMBL/GenBank/DDBJ databases">
        <title>Complete Genome Sequence of the Corallopyronin A producing Myxobacterium Corallococcus coralloides B035.</title>
        <authorList>
            <person name="Bouhired S.M."/>
            <person name="Rupp O."/>
            <person name="Blom J."/>
            <person name="Schaeberle T.F."/>
            <person name="Kehraus S."/>
            <person name="Schiefer A."/>
            <person name="Pfarr K."/>
            <person name="Goesmann A."/>
            <person name="Hoerauf A."/>
            <person name="Koenig G.M."/>
        </authorList>
    </citation>
    <scope>NUCLEOTIDE SEQUENCE [LARGE SCALE GENOMIC DNA]</scope>
    <source>
        <strain evidence="5 6">B035</strain>
    </source>
</reference>
<keyword evidence="1" id="KW-0547">Nucleotide-binding</keyword>